<dbReference type="InParanoid" id="S8E0R2"/>
<protein>
    <submittedName>
        <fullName evidence="1">Uncharacterized protein</fullName>
    </submittedName>
</protein>
<feature type="non-terminal residue" evidence="1">
    <location>
        <position position="131"/>
    </location>
</feature>
<proteinExistence type="predicted"/>
<reference evidence="1 2" key="1">
    <citation type="journal article" date="2012" name="Science">
        <title>The Paleozoic origin of enzymatic lignin decomposition reconstructed from 31 fungal genomes.</title>
        <authorList>
            <person name="Floudas D."/>
            <person name="Binder M."/>
            <person name="Riley R."/>
            <person name="Barry K."/>
            <person name="Blanchette R.A."/>
            <person name="Henrissat B."/>
            <person name="Martinez A.T."/>
            <person name="Otillar R."/>
            <person name="Spatafora J.W."/>
            <person name="Yadav J.S."/>
            <person name="Aerts A."/>
            <person name="Benoit I."/>
            <person name="Boyd A."/>
            <person name="Carlson A."/>
            <person name="Copeland A."/>
            <person name="Coutinho P.M."/>
            <person name="de Vries R.P."/>
            <person name="Ferreira P."/>
            <person name="Findley K."/>
            <person name="Foster B."/>
            <person name="Gaskell J."/>
            <person name="Glotzer D."/>
            <person name="Gorecki P."/>
            <person name="Heitman J."/>
            <person name="Hesse C."/>
            <person name="Hori C."/>
            <person name="Igarashi K."/>
            <person name="Jurgens J.A."/>
            <person name="Kallen N."/>
            <person name="Kersten P."/>
            <person name="Kohler A."/>
            <person name="Kuees U."/>
            <person name="Kumar T.K.A."/>
            <person name="Kuo A."/>
            <person name="LaButti K."/>
            <person name="Larrondo L.F."/>
            <person name="Lindquist E."/>
            <person name="Ling A."/>
            <person name="Lombard V."/>
            <person name="Lucas S."/>
            <person name="Lundell T."/>
            <person name="Martin R."/>
            <person name="McLaughlin D.J."/>
            <person name="Morgenstern I."/>
            <person name="Morin E."/>
            <person name="Murat C."/>
            <person name="Nagy L.G."/>
            <person name="Nolan M."/>
            <person name="Ohm R.A."/>
            <person name="Patyshakuliyeva A."/>
            <person name="Rokas A."/>
            <person name="Ruiz-Duenas F.J."/>
            <person name="Sabat G."/>
            <person name="Salamov A."/>
            <person name="Samejima M."/>
            <person name="Schmutz J."/>
            <person name="Slot J.C."/>
            <person name="St John F."/>
            <person name="Stenlid J."/>
            <person name="Sun H."/>
            <person name="Sun S."/>
            <person name="Syed K."/>
            <person name="Tsang A."/>
            <person name="Wiebenga A."/>
            <person name="Young D."/>
            <person name="Pisabarro A."/>
            <person name="Eastwood D.C."/>
            <person name="Martin F."/>
            <person name="Cullen D."/>
            <person name="Grigoriev I.V."/>
            <person name="Hibbett D.S."/>
        </authorList>
    </citation>
    <scope>NUCLEOTIDE SEQUENCE</scope>
    <source>
        <strain evidence="2">FP-58527</strain>
    </source>
</reference>
<accession>S8E0R2</accession>
<dbReference type="STRING" id="743788.S8E0R2"/>
<sequence length="131" mass="14789">ALARSGEDDETAERLLGLLADPSNVEHDGIQHLIMSKTFLARVLRRRGRKKAAKKHEKWVINWFRKNGRMFSEGVLQTLLMPTDGSVSPILEALGGPSWLQSSESQAKQQDRCNRYCFYCGGREPMVTLSL</sequence>
<keyword evidence="2" id="KW-1185">Reference proteome</keyword>
<dbReference type="AlphaFoldDB" id="S8E0R2"/>
<feature type="non-terminal residue" evidence="1">
    <location>
        <position position="1"/>
    </location>
</feature>
<evidence type="ECO:0000313" key="1">
    <source>
        <dbReference type="EMBL" id="EPS97003.1"/>
    </source>
</evidence>
<name>S8E0R2_FOMSC</name>
<evidence type="ECO:0000313" key="2">
    <source>
        <dbReference type="Proteomes" id="UP000015241"/>
    </source>
</evidence>
<dbReference type="eggNOG" id="ENOG502SD67">
    <property type="taxonomic scope" value="Eukaryota"/>
</dbReference>
<dbReference type="Proteomes" id="UP000015241">
    <property type="component" value="Unassembled WGS sequence"/>
</dbReference>
<dbReference type="HOGENOM" id="CLU_1932522_0_0_1"/>
<dbReference type="EMBL" id="KE504181">
    <property type="protein sequence ID" value="EPS97003.1"/>
    <property type="molecule type" value="Genomic_DNA"/>
</dbReference>
<organism evidence="1 2">
    <name type="scientific">Fomitopsis schrenkii</name>
    <name type="common">Brown rot fungus</name>
    <dbReference type="NCBI Taxonomy" id="2126942"/>
    <lineage>
        <taxon>Eukaryota</taxon>
        <taxon>Fungi</taxon>
        <taxon>Dikarya</taxon>
        <taxon>Basidiomycota</taxon>
        <taxon>Agaricomycotina</taxon>
        <taxon>Agaricomycetes</taxon>
        <taxon>Polyporales</taxon>
        <taxon>Fomitopsis</taxon>
    </lineage>
</organism>
<gene>
    <name evidence="1" type="ORF">FOMPIDRAFT_1088692</name>
</gene>
<dbReference type="OrthoDB" id="2770250at2759"/>